<dbReference type="EMBL" id="QGGO01000043">
    <property type="protein sequence ID" value="PWK16825.1"/>
    <property type="molecule type" value="Genomic_DNA"/>
</dbReference>
<dbReference type="InterPro" id="IPR012341">
    <property type="entry name" value="6hp_glycosidase-like_sf"/>
</dbReference>
<dbReference type="GO" id="GO:0005975">
    <property type="term" value="P:carbohydrate metabolic process"/>
    <property type="evidence" value="ECO:0007669"/>
    <property type="project" value="InterPro"/>
</dbReference>
<dbReference type="SUPFAM" id="SSF48208">
    <property type="entry name" value="Six-hairpin glycosidases"/>
    <property type="match status" value="1"/>
</dbReference>
<comment type="caution">
    <text evidence="2">The sequence shown here is derived from an EMBL/GenBank/DDBJ whole genome shotgun (WGS) entry which is preliminary data.</text>
</comment>
<dbReference type="Pfam" id="PF07470">
    <property type="entry name" value="Glyco_hydro_88"/>
    <property type="match status" value="1"/>
</dbReference>
<dbReference type="Gene3D" id="1.50.10.10">
    <property type="match status" value="1"/>
</dbReference>
<dbReference type="RefSeq" id="WP_109745348.1">
    <property type="nucleotide sequence ID" value="NZ_QGGO01000043.1"/>
</dbReference>
<protein>
    <submittedName>
        <fullName evidence="2">Rhamnogalacturonyl hydrolase YesR</fullName>
    </submittedName>
</protein>
<dbReference type="InterPro" id="IPR010905">
    <property type="entry name" value="Glyco_hydro_88"/>
</dbReference>
<evidence type="ECO:0000256" key="1">
    <source>
        <dbReference type="ARBA" id="ARBA00022801"/>
    </source>
</evidence>
<dbReference type="InterPro" id="IPR008928">
    <property type="entry name" value="6-hairpin_glycosidase_sf"/>
</dbReference>
<organism evidence="2 3">
    <name type="scientific">Arcicella aurantiaca</name>
    <dbReference type="NCBI Taxonomy" id="591202"/>
    <lineage>
        <taxon>Bacteria</taxon>
        <taxon>Pseudomonadati</taxon>
        <taxon>Bacteroidota</taxon>
        <taxon>Cytophagia</taxon>
        <taxon>Cytophagales</taxon>
        <taxon>Flectobacillaceae</taxon>
        <taxon>Arcicella</taxon>
    </lineage>
</organism>
<dbReference type="InterPro" id="IPR052043">
    <property type="entry name" value="PolySaccharide_Degr_Enz"/>
</dbReference>
<evidence type="ECO:0000313" key="3">
    <source>
        <dbReference type="Proteomes" id="UP000245489"/>
    </source>
</evidence>
<keyword evidence="3" id="KW-1185">Reference proteome</keyword>
<name>A0A316DFY1_9BACT</name>
<proteinExistence type="predicted"/>
<reference evidence="2 3" key="1">
    <citation type="submission" date="2018-05" db="EMBL/GenBank/DDBJ databases">
        <title>Genomic Encyclopedia of Archaeal and Bacterial Type Strains, Phase II (KMG-II): from individual species to whole genera.</title>
        <authorList>
            <person name="Goeker M."/>
        </authorList>
    </citation>
    <scope>NUCLEOTIDE SEQUENCE [LARGE SCALE GENOMIC DNA]</scope>
    <source>
        <strain evidence="2 3">DSM 22214</strain>
    </source>
</reference>
<dbReference type="OrthoDB" id="6381507at2"/>
<sequence>MKITKLFTGLFILISHFGYTQSKDLFFKNWGKGTSPEEIGKIISDHFVASPHGHGGGSNDFKYIAYPEVCAWYGSLTFAQLTKNTALRDSLVKRFDKLKTEETSMINTPNHVDHSVFGTIPLEISMQVPNRKQERDLGLFFADAQWVSPFSTNGNPQSQKYYEQGLSWQTRVWIDDMYMITMIQTQAFRATKDLKYLNRAAKEMVYYLDKIQRPNGLFYHAPDVPFFWGRGNGWMAAGMSELLRVLPKNNPDYNRIMTGYKVMMNSLLQYQAEDGMWKQLVDDPQSWAETSGTGMFTFAMITGVKNGWLDAKTFGPAARKGWLALIKYINANGEITDVCEGTNKKNDRQYYYDRKRKTGDNHGQAPILWCVSAFLR</sequence>
<evidence type="ECO:0000313" key="2">
    <source>
        <dbReference type="EMBL" id="PWK16825.1"/>
    </source>
</evidence>
<dbReference type="PANTHER" id="PTHR33886:SF8">
    <property type="entry name" value="UNSATURATED RHAMNOGALACTURONAN HYDROLASE (EUROFUNG)"/>
    <property type="match status" value="1"/>
</dbReference>
<dbReference type="PANTHER" id="PTHR33886">
    <property type="entry name" value="UNSATURATED RHAMNOGALACTURONAN HYDROLASE (EUROFUNG)"/>
    <property type="match status" value="1"/>
</dbReference>
<dbReference type="Proteomes" id="UP000245489">
    <property type="component" value="Unassembled WGS sequence"/>
</dbReference>
<dbReference type="AlphaFoldDB" id="A0A316DFY1"/>
<gene>
    <name evidence="2" type="ORF">LV89_04707</name>
</gene>
<keyword evidence="1 2" id="KW-0378">Hydrolase</keyword>
<accession>A0A316DFY1</accession>
<dbReference type="GO" id="GO:0016787">
    <property type="term" value="F:hydrolase activity"/>
    <property type="evidence" value="ECO:0007669"/>
    <property type="project" value="UniProtKB-KW"/>
</dbReference>